<sequence length="254" mass="28044">MPLKHSWSAKAIADTPSFIFLWVGDGVGLEQGRQCLKKEHCLMGIRGTVRRSTDGHIIHANIDTDVIIAEEPPYGSTQKPEDMYRIIEHFSLGRRRLELFGEDHNIRSGWLTVGKGLSSSNFNSEAYIKNFSDKDGKVWQGGGGRNPPAEAPHLVVTTPDIEALRPKSPMKNQQQLAAAAAAISIYFSDNSQFLQQKARRKFFSQNPSTFGLNQEATGSTPSTPAPWASSPMEGYRGREGGNMPSEDKAFDMYG</sequence>
<gene>
    <name evidence="5" type="ORF">NC653_035546</name>
</gene>
<dbReference type="InterPro" id="IPR045123">
    <property type="entry name" value="METTL14-like"/>
</dbReference>
<reference evidence="5" key="1">
    <citation type="journal article" date="2023" name="Mol. Ecol. Resour.">
        <title>Chromosome-level genome assembly of a triploid poplar Populus alba 'Berolinensis'.</title>
        <authorList>
            <person name="Chen S."/>
            <person name="Yu Y."/>
            <person name="Wang X."/>
            <person name="Wang S."/>
            <person name="Zhang T."/>
            <person name="Zhou Y."/>
            <person name="He R."/>
            <person name="Meng N."/>
            <person name="Wang Y."/>
            <person name="Liu W."/>
            <person name="Liu Z."/>
            <person name="Liu J."/>
            <person name="Guo Q."/>
            <person name="Huang H."/>
            <person name="Sederoff R.R."/>
            <person name="Wang G."/>
            <person name="Qu G."/>
            <person name="Chen S."/>
        </authorList>
    </citation>
    <scope>NUCLEOTIDE SEQUENCE</scope>
    <source>
        <strain evidence="5">SC-2020</strain>
    </source>
</reference>
<dbReference type="Pfam" id="PF05063">
    <property type="entry name" value="MT-A70"/>
    <property type="match status" value="1"/>
</dbReference>
<organism evidence="5 6">
    <name type="scientific">Populus alba x Populus x berolinensis</name>
    <dbReference type="NCBI Taxonomy" id="444605"/>
    <lineage>
        <taxon>Eukaryota</taxon>
        <taxon>Viridiplantae</taxon>
        <taxon>Streptophyta</taxon>
        <taxon>Embryophyta</taxon>
        <taxon>Tracheophyta</taxon>
        <taxon>Spermatophyta</taxon>
        <taxon>Magnoliopsida</taxon>
        <taxon>eudicotyledons</taxon>
        <taxon>Gunneridae</taxon>
        <taxon>Pentapetalae</taxon>
        <taxon>rosids</taxon>
        <taxon>fabids</taxon>
        <taxon>Malpighiales</taxon>
        <taxon>Salicaceae</taxon>
        <taxon>Saliceae</taxon>
        <taxon>Populus</taxon>
    </lineage>
</organism>
<evidence type="ECO:0000256" key="1">
    <source>
        <dbReference type="ARBA" id="ARBA00004123"/>
    </source>
</evidence>
<evidence type="ECO:0000256" key="3">
    <source>
        <dbReference type="PROSITE-ProRule" id="PRU00489"/>
    </source>
</evidence>
<accession>A0AAD6LQ74</accession>
<dbReference type="Proteomes" id="UP001164929">
    <property type="component" value="Chromosome 15"/>
</dbReference>
<dbReference type="PANTHER" id="PTHR13107">
    <property type="entry name" value="N6-ADENOSINE-METHYLTRANSFERASE NON-CATALYTIC SUBUNIT"/>
    <property type="match status" value="1"/>
</dbReference>
<evidence type="ECO:0000313" key="5">
    <source>
        <dbReference type="EMBL" id="KAJ6971307.1"/>
    </source>
</evidence>
<evidence type="ECO:0000256" key="2">
    <source>
        <dbReference type="ARBA" id="ARBA00023242"/>
    </source>
</evidence>
<evidence type="ECO:0000313" key="6">
    <source>
        <dbReference type="Proteomes" id="UP001164929"/>
    </source>
</evidence>
<feature type="compositionally biased region" description="Low complexity" evidence="4">
    <location>
        <begin position="216"/>
        <end position="231"/>
    </location>
</feature>
<dbReference type="InterPro" id="IPR007757">
    <property type="entry name" value="MT-A70-like"/>
</dbReference>
<comment type="similarity">
    <text evidence="3">Belongs to the MT-A70-like family.</text>
</comment>
<dbReference type="EMBL" id="JAQIZT010000015">
    <property type="protein sequence ID" value="KAJ6971307.1"/>
    <property type="molecule type" value="Genomic_DNA"/>
</dbReference>
<comment type="caution">
    <text evidence="5">The sequence shown here is derived from an EMBL/GenBank/DDBJ whole genome shotgun (WGS) entry which is preliminary data.</text>
</comment>
<keyword evidence="2" id="KW-0539">Nucleus</keyword>
<evidence type="ECO:0000256" key="4">
    <source>
        <dbReference type="SAM" id="MobiDB-lite"/>
    </source>
</evidence>
<dbReference type="GO" id="GO:0005634">
    <property type="term" value="C:nucleus"/>
    <property type="evidence" value="ECO:0007669"/>
    <property type="project" value="UniProtKB-SubCell"/>
</dbReference>
<keyword evidence="6" id="KW-1185">Reference proteome</keyword>
<dbReference type="GO" id="GO:0003729">
    <property type="term" value="F:mRNA binding"/>
    <property type="evidence" value="ECO:0007669"/>
    <property type="project" value="TreeGrafter"/>
</dbReference>
<proteinExistence type="inferred from homology"/>
<feature type="compositionally biased region" description="Basic and acidic residues" evidence="4">
    <location>
        <begin position="235"/>
        <end position="254"/>
    </location>
</feature>
<dbReference type="GO" id="GO:0036396">
    <property type="term" value="C:RNA N6-methyladenosine methyltransferase complex"/>
    <property type="evidence" value="ECO:0007669"/>
    <property type="project" value="TreeGrafter"/>
</dbReference>
<dbReference type="AlphaFoldDB" id="A0AAD6LQ74"/>
<feature type="region of interest" description="Disordered" evidence="4">
    <location>
        <begin position="207"/>
        <end position="254"/>
    </location>
</feature>
<dbReference type="PROSITE" id="PS51143">
    <property type="entry name" value="MT_A70"/>
    <property type="match status" value="1"/>
</dbReference>
<name>A0AAD6LQ74_9ROSI</name>
<comment type="subcellular location">
    <subcellularLocation>
        <location evidence="1">Nucleus</location>
    </subcellularLocation>
</comment>
<protein>
    <submittedName>
        <fullName evidence="5">Uncharacterized protein</fullName>
    </submittedName>
</protein>
<dbReference type="PANTHER" id="PTHR13107:SF0">
    <property type="entry name" value="N6-ADENOSINE-METHYLTRANSFERASE NON-CATALYTIC SUBUNIT"/>
    <property type="match status" value="1"/>
</dbReference>